<organism evidence="1">
    <name type="scientific">freshwater metagenome</name>
    <dbReference type="NCBI Taxonomy" id="449393"/>
    <lineage>
        <taxon>unclassified sequences</taxon>
        <taxon>metagenomes</taxon>
        <taxon>ecological metagenomes</taxon>
    </lineage>
</organism>
<dbReference type="EMBL" id="CAEZSU010000033">
    <property type="protein sequence ID" value="CAB4544950.1"/>
    <property type="molecule type" value="Genomic_DNA"/>
</dbReference>
<proteinExistence type="predicted"/>
<gene>
    <name evidence="1" type="ORF">UFOPK1495_00442</name>
</gene>
<reference evidence="1" key="1">
    <citation type="submission" date="2020-05" db="EMBL/GenBank/DDBJ databases">
        <authorList>
            <person name="Chiriac C."/>
            <person name="Salcher M."/>
            <person name="Ghai R."/>
            <person name="Kavagutti S V."/>
        </authorList>
    </citation>
    <scope>NUCLEOTIDE SEQUENCE</scope>
</reference>
<evidence type="ECO:0000313" key="1">
    <source>
        <dbReference type="EMBL" id="CAB4544950.1"/>
    </source>
</evidence>
<dbReference type="AlphaFoldDB" id="A0A6J6C0U8"/>
<sequence>MGPLVGRISDAETWAVDLAAAAELVDLAGPVVAWPTFN</sequence>
<protein>
    <submittedName>
        <fullName evidence="1">Unannotated protein</fullName>
    </submittedName>
</protein>
<name>A0A6J6C0U8_9ZZZZ</name>
<accession>A0A6J6C0U8</accession>